<dbReference type="AlphaFoldDB" id="A0A067QC69"/>
<keyword evidence="7" id="KW-1185">Reference proteome</keyword>
<dbReference type="GO" id="GO:0048870">
    <property type="term" value="P:cell motility"/>
    <property type="evidence" value="ECO:0007669"/>
    <property type="project" value="TreeGrafter"/>
</dbReference>
<feature type="domain" description="Tyrosine specific protein phosphatases" evidence="4">
    <location>
        <begin position="117"/>
        <end position="144"/>
    </location>
</feature>
<gene>
    <name evidence="6" type="ORF">JAAARDRAFT_32572</name>
</gene>
<keyword evidence="2" id="KW-0378">Hydrolase</keyword>
<dbReference type="InterPro" id="IPR000387">
    <property type="entry name" value="Tyr_Pase_dom"/>
</dbReference>
<evidence type="ECO:0000259" key="5">
    <source>
        <dbReference type="PROSITE" id="PS51181"/>
    </source>
</evidence>
<dbReference type="HOGENOM" id="CLU_026170_0_0_1"/>
<dbReference type="InterPro" id="IPR029021">
    <property type="entry name" value="Prot-tyrosine_phosphatase-like"/>
</dbReference>
<dbReference type="PANTHER" id="PTHR12305">
    <property type="entry name" value="PHOSPHATASE WITH HOMOLOGY TO TENSIN"/>
    <property type="match status" value="1"/>
</dbReference>
<dbReference type="EC" id="3.1.3.67" evidence="1"/>
<dbReference type="InterPro" id="IPR029023">
    <property type="entry name" value="Tensin_phosphatase"/>
</dbReference>
<evidence type="ECO:0000313" key="7">
    <source>
        <dbReference type="Proteomes" id="UP000027265"/>
    </source>
</evidence>
<dbReference type="GO" id="GO:0004725">
    <property type="term" value="F:protein tyrosine phosphatase activity"/>
    <property type="evidence" value="ECO:0007669"/>
    <property type="project" value="TreeGrafter"/>
</dbReference>
<name>A0A067QC69_9AGAM</name>
<dbReference type="Proteomes" id="UP000027265">
    <property type="component" value="Unassembled WGS sequence"/>
</dbReference>
<dbReference type="GO" id="GO:0051896">
    <property type="term" value="P:regulation of phosphatidylinositol 3-kinase/protein kinase B signal transduction"/>
    <property type="evidence" value="ECO:0007669"/>
    <property type="project" value="TreeGrafter"/>
</dbReference>
<organism evidence="6 7">
    <name type="scientific">Jaapia argillacea MUCL 33604</name>
    <dbReference type="NCBI Taxonomy" id="933084"/>
    <lineage>
        <taxon>Eukaryota</taxon>
        <taxon>Fungi</taxon>
        <taxon>Dikarya</taxon>
        <taxon>Basidiomycota</taxon>
        <taxon>Agaricomycotina</taxon>
        <taxon>Agaricomycetes</taxon>
        <taxon>Agaricomycetidae</taxon>
        <taxon>Jaapiales</taxon>
        <taxon>Jaapiaceae</taxon>
        <taxon>Jaapia</taxon>
    </lineage>
</organism>
<reference evidence="7" key="1">
    <citation type="journal article" date="2014" name="Proc. Natl. Acad. Sci. U.S.A.">
        <title>Extensive sampling of basidiomycete genomes demonstrates inadequacy of the white-rot/brown-rot paradigm for wood decay fungi.</title>
        <authorList>
            <person name="Riley R."/>
            <person name="Salamov A.A."/>
            <person name="Brown D.W."/>
            <person name="Nagy L.G."/>
            <person name="Floudas D."/>
            <person name="Held B.W."/>
            <person name="Levasseur A."/>
            <person name="Lombard V."/>
            <person name="Morin E."/>
            <person name="Otillar R."/>
            <person name="Lindquist E.A."/>
            <person name="Sun H."/>
            <person name="LaButti K.M."/>
            <person name="Schmutz J."/>
            <person name="Jabbour D."/>
            <person name="Luo H."/>
            <person name="Baker S.E."/>
            <person name="Pisabarro A.G."/>
            <person name="Walton J.D."/>
            <person name="Blanchette R.A."/>
            <person name="Henrissat B."/>
            <person name="Martin F."/>
            <person name="Cullen D."/>
            <person name="Hibbett D.S."/>
            <person name="Grigoriev I.V."/>
        </authorList>
    </citation>
    <scope>NUCLEOTIDE SEQUENCE [LARGE SCALE GENOMIC DNA]</scope>
    <source>
        <strain evidence="7">MUCL 33604</strain>
    </source>
</reference>
<proteinExistence type="predicted"/>
<evidence type="ECO:0000313" key="6">
    <source>
        <dbReference type="EMBL" id="KDQ60191.1"/>
    </source>
</evidence>
<dbReference type="PROSITE" id="PS50056">
    <property type="entry name" value="TYR_PHOSPHATASE_2"/>
    <property type="match status" value="1"/>
</dbReference>
<dbReference type="InterPro" id="IPR051281">
    <property type="entry name" value="Dual-spec_lipid-protein_phosph"/>
</dbReference>
<evidence type="ECO:0000256" key="3">
    <source>
        <dbReference type="SAM" id="MobiDB-lite"/>
    </source>
</evidence>
<evidence type="ECO:0000256" key="2">
    <source>
        <dbReference type="ARBA" id="ARBA00022801"/>
    </source>
</evidence>
<evidence type="ECO:0000259" key="4">
    <source>
        <dbReference type="PROSITE" id="PS50056"/>
    </source>
</evidence>
<dbReference type="GO" id="GO:0005634">
    <property type="term" value="C:nucleus"/>
    <property type="evidence" value="ECO:0007669"/>
    <property type="project" value="TreeGrafter"/>
</dbReference>
<dbReference type="InterPro" id="IPR016130">
    <property type="entry name" value="Tyr_Pase_AS"/>
</dbReference>
<dbReference type="EMBL" id="KL197714">
    <property type="protein sequence ID" value="KDQ60191.1"/>
    <property type="molecule type" value="Genomic_DNA"/>
</dbReference>
<dbReference type="SUPFAM" id="SSF52799">
    <property type="entry name" value="(Phosphotyrosine protein) phosphatases II"/>
    <property type="match status" value="1"/>
</dbReference>
<dbReference type="GO" id="GO:0042995">
    <property type="term" value="C:cell projection"/>
    <property type="evidence" value="ECO:0007669"/>
    <property type="project" value="TreeGrafter"/>
</dbReference>
<evidence type="ECO:0000256" key="1">
    <source>
        <dbReference type="ARBA" id="ARBA00013015"/>
    </source>
</evidence>
<dbReference type="GO" id="GO:0016314">
    <property type="term" value="F:phosphatidylinositol-3,4,5-trisphosphate 3-phosphatase activity"/>
    <property type="evidence" value="ECO:0007669"/>
    <property type="project" value="UniProtKB-EC"/>
</dbReference>
<dbReference type="GO" id="GO:0046856">
    <property type="term" value="P:phosphatidylinositol dephosphorylation"/>
    <property type="evidence" value="ECO:0007669"/>
    <property type="project" value="TreeGrafter"/>
</dbReference>
<dbReference type="Gene3D" id="3.90.190.10">
    <property type="entry name" value="Protein tyrosine phosphatase superfamily"/>
    <property type="match status" value="1"/>
</dbReference>
<feature type="region of interest" description="Disordered" evidence="3">
    <location>
        <begin position="241"/>
        <end position="304"/>
    </location>
</feature>
<dbReference type="GO" id="GO:0005829">
    <property type="term" value="C:cytosol"/>
    <property type="evidence" value="ECO:0007669"/>
    <property type="project" value="TreeGrafter"/>
</dbReference>
<dbReference type="PROSITE" id="PS00383">
    <property type="entry name" value="TYR_PHOSPHATASE_1"/>
    <property type="match status" value="1"/>
</dbReference>
<sequence length="615" mass="68280">MTDFVRRLVSGNKARFKDGALDIELDLAYITDKVIVMGYPATGIEAVYRNRREDARKFLEHRHGKNFWVFNFCPIRENSYDPGFFDGRVSRYPFPDHHAPPLAMLALAAREMRLWLDGHPDRVAVLHCKAGKGRSGTLACSYLLTLPTEPSPPMLQRSYDAKEWAKVRAEDWMDIMPADDLTDADVPGNATVEGAESVKNEGVGEPRVRVSTEANVKNTEGDSTVIPAIVLPEVSNVVSPQPMSAAGGATEPNSSLAPAGSTGGRKSPNSLQHVLNLHTSRRMKPHSSSSSDSEEEKKPKKVRLGVSIPSQRRWLYYWSLLLAHQGPPGFWGNPPPTTDLASGDSPTLTPKQVRLKQITLRMHDPGSVKLTLVKAANVLINQTGLAKTSNIKVIRDGQVWVSLARYDDQFVEVLEKWEKVTRDEEGDMGRRRKGFEGDEEESLRELFGDEKWDREKMVRSFARLGEVGEGAVRKEDGEGKEGKVVAYTLIPLTDDKWVKIRDDLEGAKGEGIQDDTGAKSEETSVVDIMPGVDGISEDGIVLDAEREFRMKLYMGQVFMGWLWLIPSFHMPHNEPGASGPVHLTFAKKDIDFPLGLGSSIIDLDVTLEWVQGEPC</sequence>
<protein>
    <recommendedName>
        <fullName evidence="1">phosphatidylinositol-3,4,5-trisphosphate 3-phosphatase</fullName>
        <ecNumber evidence="1">3.1.3.67</ecNumber>
    </recommendedName>
</protein>
<dbReference type="InParanoid" id="A0A067QC69"/>
<feature type="domain" description="Phosphatase tensin-type" evidence="5">
    <location>
        <begin position="16"/>
        <end position="325"/>
    </location>
</feature>
<dbReference type="GO" id="GO:0005886">
    <property type="term" value="C:plasma membrane"/>
    <property type="evidence" value="ECO:0007669"/>
    <property type="project" value="TreeGrafter"/>
</dbReference>
<accession>A0A067QC69</accession>
<dbReference type="PANTHER" id="PTHR12305:SF81">
    <property type="entry name" value="PHOSPHATIDYLINOSITOL 3,4,5-TRISPHOSPHATE 3-PHOSPHATASE AND DUAL-SPECIFICITY PROTEIN PHOSPHATASE PTEN"/>
    <property type="match status" value="1"/>
</dbReference>
<dbReference type="PROSITE" id="PS51181">
    <property type="entry name" value="PPASE_TENSIN"/>
    <property type="match status" value="1"/>
</dbReference>
<dbReference type="STRING" id="933084.A0A067QC69"/>
<dbReference type="OrthoDB" id="5632at2759"/>
<dbReference type="GO" id="GO:0043491">
    <property type="term" value="P:phosphatidylinositol 3-kinase/protein kinase B signal transduction"/>
    <property type="evidence" value="ECO:0007669"/>
    <property type="project" value="TreeGrafter"/>
</dbReference>